<sequence length="366" mass="39105">MAINISFGGTTIKRPGAYSQVDSSNMIPVTLGALKTLAVIGRAGTGGTLTAGQVAYFNNPKDATAAIGTGDTLDVMNVAWRHGADLIAVSIVAAADATAGPTDAEWQTAIDLLQPEDVAGIIPVTTKAAIWAKIDTHISFMSNTKNRKRRRAFYGHAVGATVSEITAMAATLPTERGMLVTPCPLVADSDGNKVAKPGYYMAAAVAGLWAGQDSQEPVTYKLVKFDGLQKVYIGLEIETLLEAHVSPIEQVKNVGFRIVQGVTLSPSADLTKAELSVSTLKDDMSADLENYFESTYVGKAAVAGIATTIYNDLVSRLQAFRKQNWITEYDPDSVRVTQNGTVFSLEWLGKPTLPINNFLMTNHFTL</sequence>
<feature type="domain" description="Tail sheath protein subtilisin-like" evidence="2">
    <location>
        <begin position="102"/>
        <end position="264"/>
    </location>
</feature>
<evidence type="ECO:0000259" key="2">
    <source>
        <dbReference type="Pfam" id="PF04984"/>
    </source>
</evidence>
<name>A0ABU1IV97_9BACL</name>
<comment type="caution">
    <text evidence="3">The sequence shown here is derived from an EMBL/GenBank/DDBJ whole genome shotgun (WGS) entry which is preliminary data.</text>
</comment>
<evidence type="ECO:0000313" key="4">
    <source>
        <dbReference type="Proteomes" id="UP001185028"/>
    </source>
</evidence>
<protein>
    <recommendedName>
        <fullName evidence="2">Tail sheath protein subtilisin-like domain-containing protein</fullName>
    </recommendedName>
</protein>
<dbReference type="Pfam" id="PF04984">
    <property type="entry name" value="Phage_sheath_1"/>
    <property type="match status" value="1"/>
</dbReference>
<reference evidence="3 4" key="1">
    <citation type="submission" date="2023-07" db="EMBL/GenBank/DDBJ databases">
        <title>Genomic Encyclopedia of Type Strains, Phase IV (KMG-IV): sequencing the most valuable type-strain genomes for metagenomic binning, comparative biology and taxonomic classification.</title>
        <authorList>
            <person name="Goeker M."/>
        </authorList>
    </citation>
    <scope>NUCLEOTIDE SEQUENCE [LARGE SCALE GENOMIC DNA]</scope>
    <source>
        <strain evidence="3 4">DSM 22170</strain>
    </source>
</reference>
<gene>
    <name evidence="3" type="ORF">JOC58_001033</name>
</gene>
<evidence type="ECO:0000313" key="3">
    <source>
        <dbReference type="EMBL" id="MDR6243148.1"/>
    </source>
</evidence>
<dbReference type="EMBL" id="JAVDQH010000003">
    <property type="protein sequence ID" value="MDR6243148.1"/>
    <property type="molecule type" value="Genomic_DNA"/>
</dbReference>
<accession>A0ABU1IV97</accession>
<organism evidence="3 4">
    <name type="scientific">Paenibacillus hunanensis</name>
    <dbReference type="NCBI Taxonomy" id="539262"/>
    <lineage>
        <taxon>Bacteria</taxon>
        <taxon>Bacillati</taxon>
        <taxon>Bacillota</taxon>
        <taxon>Bacilli</taxon>
        <taxon>Bacillales</taxon>
        <taxon>Paenibacillaceae</taxon>
        <taxon>Paenibacillus</taxon>
    </lineage>
</organism>
<evidence type="ECO:0000256" key="1">
    <source>
        <dbReference type="ARBA" id="ARBA00008005"/>
    </source>
</evidence>
<dbReference type="RefSeq" id="WP_188775362.1">
    <property type="nucleotide sequence ID" value="NZ_BMMB01000004.1"/>
</dbReference>
<proteinExistence type="inferred from homology"/>
<comment type="similarity">
    <text evidence="1">Belongs to the myoviridae tail sheath protein family.</text>
</comment>
<dbReference type="Proteomes" id="UP001185028">
    <property type="component" value="Unassembled WGS sequence"/>
</dbReference>
<keyword evidence="4" id="KW-1185">Reference proteome</keyword>
<dbReference type="InterPro" id="IPR035089">
    <property type="entry name" value="Phage_sheath_subtilisin"/>
</dbReference>